<dbReference type="RefSeq" id="WP_055312938.1">
    <property type="nucleotide sequence ID" value="NZ_CP042512.1"/>
</dbReference>
<dbReference type="AlphaFoldDB" id="A0A5P6GXB7"/>
<dbReference type="EMBL" id="LJEX02000057">
    <property type="protein sequence ID" value="OCO87779.1"/>
    <property type="molecule type" value="Genomic_DNA"/>
</dbReference>
<organism evidence="1 2">
    <name type="scientific">Serratia marcescens</name>
    <dbReference type="NCBI Taxonomy" id="615"/>
    <lineage>
        <taxon>Bacteria</taxon>
        <taxon>Pseudomonadati</taxon>
        <taxon>Pseudomonadota</taxon>
        <taxon>Gammaproteobacteria</taxon>
        <taxon>Enterobacterales</taxon>
        <taxon>Yersiniaceae</taxon>
        <taxon>Serratia</taxon>
    </lineage>
</organism>
<reference evidence="2" key="1">
    <citation type="submission" date="2016-04" db="EMBL/GenBank/DDBJ databases">
        <authorList>
            <person name="Osei Sekyere J."/>
            <person name="Sivertsen A."/>
            <person name="Pedersen A.T."/>
            <person name="Sundsfjord A."/>
        </authorList>
    </citation>
    <scope>NUCLEOTIDE SEQUENCE [LARGE SCALE GENOMIC DNA]</scope>
    <source>
        <strain evidence="2">945174350</strain>
    </source>
</reference>
<name>A0A5P6GXB7_SERMA</name>
<proteinExistence type="predicted"/>
<evidence type="ECO:0000313" key="1">
    <source>
        <dbReference type="EMBL" id="OCO87779.1"/>
    </source>
</evidence>
<accession>A0A5P6GXB7</accession>
<protein>
    <submittedName>
        <fullName evidence="1">Phage tail protein</fullName>
    </submittedName>
</protein>
<dbReference type="Pfam" id="PF10109">
    <property type="entry name" value="Phage_TAC_7"/>
    <property type="match status" value="1"/>
</dbReference>
<dbReference type="Proteomes" id="UP000050489">
    <property type="component" value="Unassembled WGS sequence"/>
</dbReference>
<sequence length="107" mass="11304">MKEITLSKPITAHGETLHVIELQEPTYDQVAKFGMPFSLTESGGVKLDSAAALAYIPELAGIPLSSARQLALFDVFAISMSILGFFTASKTPENSESGSTTLPISGD</sequence>
<gene>
    <name evidence="1" type="ORF">AN695_0212365</name>
</gene>
<comment type="caution">
    <text evidence="1">The sequence shown here is derived from an EMBL/GenBank/DDBJ whole genome shotgun (WGS) entry which is preliminary data.</text>
</comment>
<evidence type="ECO:0000313" key="2">
    <source>
        <dbReference type="Proteomes" id="UP000050489"/>
    </source>
</evidence>
<dbReference type="InterPro" id="IPR019289">
    <property type="entry name" value="Phage_tail_E/E"/>
</dbReference>